<protein>
    <submittedName>
        <fullName evidence="1">Uncharacterized protein</fullName>
    </submittedName>
</protein>
<organism evidence="1 2">
    <name type="scientific">Brassica rapa subsp. trilocularis</name>
    <dbReference type="NCBI Taxonomy" id="1813537"/>
    <lineage>
        <taxon>Eukaryota</taxon>
        <taxon>Viridiplantae</taxon>
        <taxon>Streptophyta</taxon>
        <taxon>Embryophyta</taxon>
        <taxon>Tracheophyta</taxon>
        <taxon>Spermatophyta</taxon>
        <taxon>Magnoliopsida</taxon>
        <taxon>eudicotyledons</taxon>
        <taxon>Gunneridae</taxon>
        <taxon>Pentapetalae</taxon>
        <taxon>rosids</taxon>
        <taxon>malvids</taxon>
        <taxon>Brassicales</taxon>
        <taxon>Brassicaceae</taxon>
        <taxon>Brassiceae</taxon>
        <taxon>Brassica</taxon>
    </lineage>
</organism>
<dbReference type="Gene3D" id="3.40.50.720">
    <property type="entry name" value="NAD(P)-binding Rossmann-like Domain"/>
    <property type="match status" value="1"/>
</dbReference>
<evidence type="ECO:0000313" key="2">
    <source>
        <dbReference type="Proteomes" id="UP000823674"/>
    </source>
</evidence>
<sequence length="67" mass="7829">MGFLVEDSMVKLDKICREANVKVVFVRSYGLAGLEHTIIDSKPDHFLDDLRLNNPWPELKRFVVEFH</sequence>
<proteinExistence type="predicted"/>
<keyword evidence="2" id="KW-1185">Reference proteome</keyword>
<comment type="caution">
    <text evidence="1">The sequence shown here is derived from an EMBL/GenBank/DDBJ whole genome shotgun (WGS) entry which is preliminary data.</text>
</comment>
<dbReference type="EMBL" id="JADBGQ010000009">
    <property type="protein sequence ID" value="KAG5379608.1"/>
    <property type="molecule type" value="Genomic_DNA"/>
</dbReference>
<reference evidence="1 2" key="1">
    <citation type="submission" date="2021-03" db="EMBL/GenBank/DDBJ databases">
        <authorList>
            <person name="King G.J."/>
            <person name="Bancroft I."/>
            <person name="Baten A."/>
            <person name="Bloomfield J."/>
            <person name="Borpatragohain P."/>
            <person name="He Z."/>
            <person name="Irish N."/>
            <person name="Irwin J."/>
            <person name="Liu K."/>
            <person name="Mauleon R.P."/>
            <person name="Moore J."/>
            <person name="Morris R."/>
            <person name="Ostergaard L."/>
            <person name="Wang B."/>
            <person name="Wells R."/>
        </authorList>
    </citation>
    <scope>NUCLEOTIDE SEQUENCE [LARGE SCALE GENOMIC DNA]</scope>
    <source>
        <strain evidence="1">R-o-18</strain>
        <tissue evidence="1">Leaf</tissue>
    </source>
</reference>
<evidence type="ECO:0000313" key="1">
    <source>
        <dbReference type="EMBL" id="KAG5379608.1"/>
    </source>
</evidence>
<accession>A0ABQ7KZ76</accession>
<name>A0ABQ7KZ76_BRACM</name>
<dbReference type="SUPFAM" id="SSF69572">
    <property type="entry name" value="Activating enzymes of the ubiquitin-like proteins"/>
    <property type="match status" value="1"/>
</dbReference>
<dbReference type="Proteomes" id="UP000823674">
    <property type="component" value="Chromosome A07"/>
</dbReference>
<dbReference type="InterPro" id="IPR035985">
    <property type="entry name" value="Ubiquitin-activating_enz"/>
</dbReference>
<gene>
    <name evidence="1" type="primary">A07g506550.1_BraROA</name>
    <name evidence="1" type="ORF">IGI04_027450</name>
</gene>